<dbReference type="GO" id="GO:0005886">
    <property type="term" value="C:plasma membrane"/>
    <property type="evidence" value="ECO:0007669"/>
    <property type="project" value="UniProtKB-SubCell"/>
</dbReference>
<dbReference type="PANTHER" id="PTHR43663">
    <property type="entry name" value="CHROMATE TRANSPORT PROTEIN-RELATED"/>
    <property type="match status" value="1"/>
</dbReference>
<organism evidence="8">
    <name type="scientific">Anaerolinea thermolimosa</name>
    <dbReference type="NCBI Taxonomy" id="229919"/>
    <lineage>
        <taxon>Bacteria</taxon>
        <taxon>Bacillati</taxon>
        <taxon>Chloroflexota</taxon>
        <taxon>Anaerolineae</taxon>
        <taxon>Anaerolineales</taxon>
        <taxon>Anaerolineaceae</taxon>
        <taxon>Anaerolinea</taxon>
    </lineage>
</organism>
<name>A0A7C4PKE8_9CHLR</name>
<evidence type="ECO:0000256" key="3">
    <source>
        <dbReference type="ARBA" id="ARBA00022475"/>
    </source>
</evidence>
<feature type="transmembrane region" description="Helical" evidence="7">
    <location>
        <begin position="107"/>
        <end position="131"/>
    </location>
</feature>
<proteinExistence type="inferred from homology"/>
<evidence type="ECO:0000256" key="1">
    <source>
        <dbReference type="ARBA" id="ARBA00004651"/>
    </source>
</evidence>
<evidence type="ECO:0000256" key="5">
    <source>
        <dbReference type="ARBA" id="ARBA00022989"/>
    </source>
</evidence>
<protein>
    <submittedName>
        <fullName evidence="8">Chromate transporter</fullName>
    </submittedName>
</protein>
<comment type="caution">
    <text evidence="8">The sequence shown here is derived from an EMBL/GenBank/DDBJ whole genome shotgun (WGS) entry which is preliminary data.</text>
</comment>
<accession>A0A7C4PKE8</accession>
<reference evidence="8" key="1">
    <citation type="journal article" date="2020" name="mSystems">
        <title>Genome- and Community-Level Interaction Insights into Carbon Utilization and Element Cycling Functions of Hydrothermarchaeota in Hydrothermal Sediment.</title>
        <authorList>
            <person name="Zhou Z."/>
            <person name="Liu Y."/>
            <person name="Xu W."/>
            <person name="Pan J."/>
            <person name="Luo Z.H."/>
            <person name="Li M."/>
        </authorList>
    </citation>
    <scope>NUCLEOTIDE SEQUENCE [LARGE SCALE GENOMIC DNA]</scope>
    <source>
        <strain evidence="8">SpSt-573</strain>
    </source>
</reference>
<keyword evidence="5 7" id="KW-1133">Transmembrane helix</keyword>
<gene>
    <name evidence="8" type="ORF">ENT37_04775</name>
</gene>
<dbReference type="InterPro" id="IPR052518">
    <property type="entry name" value="CHR_Transporter"/>
</dbReference>
<dbReference type="GO" id="GO:0015109">
    <property type="term" value="F:chromate transmembrane transporter activity"/>
    <property type="evidence" value="ECO:0007669"/>
    <property type="project" value="InterPro"/>
</dbReference>
<dbReference type="EMBL" id="DSYK01000246">
    <property type="protein sequence ID" value="HGS21166.1"/>
    <property type="molecule type" value="Genomic_DNA"/>
</dbReference>
<dbReference type="PANTHER" id="PTHR43663:SF1">
    <property type="entry name" value="CHROMATE TRANSPORTER"/>
    <property type="match status" value="1"/>
</dbReference>
<evidence type="ECO:0000256" key="6">
    <source>
        <dbReference type="ARBA" id="ARBA00023136"/>
    </source>
</evidence>
<dbReference type="AlphaFoldDB" id="A0A7C4PKE8"/>
<evidence type="ECO:0000256" key="7">
    <source>
        <dbReference type="SAM" id="Phobius"/>
    </source>
</evidence>
<feature type="transmembrane region" description="Helical" evidence="7">
    <location>
        <begin position="151"/>
        <end position="170"/>
    </location>
</feature>
<evidence type="ECO:0000256" key="4">
    <source>
        <dbReference type="ARBA" id="ARBA00022692"/>
    </source>
</evidence>
<evidence type="ECO:0000256" key="2">
    <source>
        <dbReference type="ARBA" id="ARBA00005262"/>
    </source>
</evidence>
<feature type="transmembrane region" description="Helical" evidence="7">
    <location>
        <begin position="62"/>
        <end position="95"/>
    </location>
</feature>
<sequence>MVNLWLFFWLFLKASLFTTGGLGNLPLLHRDLIGLGWAREEDFLTALAVGQVSPGPTGLWSISLGFLVGGWAGAGAAAVALSIPPLLVLALAAFYHQLEHLQIVQDFSRGLSLGVVGLAAAVSLGLAGSAISDWRGAAIALVALGLALSKRVPVILILAAAAVAGALIYGGG</sequence>
<comment type="subcellular location">
    <subcellularLocation>
        <location evidence="1">Cell membrane</location>
        <topology evidence="1">Multi-pass membrane protein</topology>
    </subcellularLocation>
</comment>
<evidence type="ECO:0000313" key="8">
    <source>
        <dbReference type="EMBL" id="HGS21166.1"/>
    </source>
</evidence>
<keyword evidence="3" id="KW-1003">Cell membrane</keyword>
<keyword evidence="6 7" id="KW-0472">Membrane</keyword>
<dbReference type="InterPro" id="IPR003370">
    <property type="entry name" value="Chromate_transpt"/>
</dbReference>
<keyword evidence="4 7" id="KW-0812">Transmembrane</keyword>
<comment type="similarity">
    <text evidence="2">Belongs to the chromate ion transporter (CHR) (TC 2.A.51) family.</text>
</comment>
<dbReference type="Pfam" id="PF02417">
    <property type="entry name" value="Chromate_transp"/>
    <property type="match status" value="1"/>
</dbReference>